<name>A0A517ZA03_9PLAN</name>
<dbReference type="PANTHER" id="PTHR34512:SF30">
    <property type="entry name" value="OUTER MEMBRANE PROTEIN ASSEMBLY FACTOR BAMB"/>
    <property type="match status" value="1"/>
</dbReference>
<keyword evidence="4" id="KW-0808">Transferase</keyword>
<evidence type="ECO:0000259" key="3">
    <source>
        <dbReference type="Pfam" id="PF13649"/>
    </source>
</evidence>
<dbReference type="GO" id="GO:0008168">
    <property type="term" value="F:methyltransferase activity"/>
    <property type="evidence" value="ECO:0007669"/>
    <property type="project" value="UniProtKB-KW"/>
</dbReference>
<accession>A0A517ZA03</accession>
<dbReference type="InterPro" id="IPR011047">
    <property type="entry name" value="Quinoprotein_ADH-like_sf"/>
</dbReference>
<dbReference type="GO" id="GO:0032259">
    <property type="term" value="P:methylation"/>
    <property type="evidence" value="ECO:0007669"/>
    <property type="project" value="UniProtKB-KW"/>
</dbReference>
<dbReference type="InterPro" id="IPR041698">
    <property type="entry name" value="Methyltransf_25"/>
</dbReference>
<dbReference type="Pfam" id="PF13649">
    <property type="entry name" value="Methyltransf_25"/>
    <property type="match status" value="1"/>
</dbReference>
<evidence type="ECO:0000313" key="5">
    <source>
        <dbReference type="Proteomes" id="UP000320496"/>
    </source>
</evidence>
<dbReference type="EMBL" id="CP036275">
    <property type="protein sequence ID" value="QDU39318.1"/>
    <property type="molecule type" value="Genomic_DNA"/>
</dbReference>
<keyword evidence="5" id="KW-1185">Reference proteome</keyword>
<organism evidence="4 5">
    <name type="scientific">Maioricimonas rarisocia</name>
    <dbReference type="NCBI Taxonomy" id="2528026"/>
    <lineage>
        <taxon>Bacteria</taxon>
        <taxon>Pseudomonadati</taxon>
        <taxon>Planctomycetota</taxon>
        <taxon>Planctomycetia</taxon>
        <taxon>Planctomycetales</taxon>
        <taxon>Planctomycetaceae</taxon>
        <taxon>Maioricimonas</taxon>
    </lineage>
</organism>
<dbReference type="InterPro" id="IPR015943">
    <property type="entry name" value="WD40/YVTN_repeat-like_dom_sf"/>
</dbReference>
<dbReference type="KEGG" id="mri:Mal4_36570"/>
<dbReference type="PANTHER" id="PTHR34512">
    <property type="entry name" value="CELL SURFACE PROTEIN"/>
    <property type="match status" value="1"/>
</dbReference>
<dbReference type="InterPro" id="IPR029063">
    <property type="entry name" value="SAM-dependent_MTases_sf"/>
</dbReference>
<dbReference type="InterPro" id="IPR002372">
    <property type="entry name" value="PQQ_rpt_dom"/>
</dbReference>
<evidence type="ECO:0000313" key="4">
    <source>
        <dbReference type="EMBL" id="QDU39318.1"/>
    </source>
</evidence>
<feature type="domain" description="Pyrrolo-quinoline quinone repeat" evidence="2">
    <location>
        <begin position="290"/>
        <end position="395"/>
    </location>
</feature>
<dbReference type="SMART" id="SM00564">
    <property type="entry name" value="PQQ"/>
    <property type="match status" value="4"/>
</dbReference>
<sequence length="674" mass="74134" precursor="true">MSSLQSVRPSRWILLPLVLAFLAPTPSLPADDATATAERPRYEFREDHDPNGIGKFYMGREIARVMGHQGIAWLERPTREREEGLTDLIDALDLKPGMVVADIGAGSGVIAALIAERVGEKGTVLAVDIQQEMLDALAVKCRRLGIENIEPVLGTTKSPKLKPGTVDLVVMVDVYHEFDFPYEMLKEIAASLKPGGRVAFVEYRKEDPRVPIKEVHKMSEAQVKKEASLPEFGLEWIKTDGRLPRQHVVLFKKVGSGDDTMSRLDAWPQFRGPGGQGHVSSPKIPLEFGETENLTWKTAIPGTGWSSPVVLDNQIWMTTALDEGRSLRAVCVDRNDGRILHDVEVFTPEDPCPINTKNSHASPSPVVEPGRVYLHFGTMGTACLDTKTGEILWTNESLILDHKEGPGSSPVLYENLLIVTCDGMDVQYVTALDTATGQPVWKSERSAPLHDRPDFCKAYATPLIVQVDGKDQLISPGAHQVHGYDPATGAELWHVRYFGFSNVPRPLYDTESERIFLCTGYLKPQLWAIDPHGKGNVTDTNVLWKAEGQVPGRPSPILVNGRIYFVHDRGVATCVDAETGEVVWRDRMGGNYSASPIAVGDRIYFSSEEGKVTVIEATDEYRVLAENQLDAALMASPAVAGSSLFLRTTTHLYRFDAPAENRISARSEPAASAP</sequence>
<proteinExistence type="predicted"/>
<dbReference type="OrthoDB" id="9784101at2"/>
<reference evidence="4 5" key="1">
    <citation type="submission" date="2019-02" db="EMBL/GenBank/DDBJ databases">
        <title>Deep-cultivation of Planctomycetes and their phenomic and genomic characterization uncovers novel biology.</title>
        <authorList>
            <person name="Wiegand S."/>
            <person name="Jogler M."/>
            <person name="Boedeker C."/>
            <person name="Pinto D."/>
            <person name="Vollmers J."/>
            <person name="Rivas-Marin E."/>
            <person name="Kohn T."/>
            <person name="Peeters S.H."/>
            <person name="Heuer A."/>
            <person name="Rast P."/>
            <person name="Oberbeckmann S."/>
            <person name="Bunk B."/>
            <person name="Jeske O."/>
            <person name="Meyerdierks A."/>
            <person name="Storesund J.E."/>
            <person name="Kallscheuer N."/>
            <person name="Luecker S."/>
            <person name="Lage O.M."/>
            <person name="Pohl T."/>
            <person name="Merkel B.J."/>
            <person name="Hornburger P."/>
            <person name="Mueller R.-W."/>
            <person name="Bruemmer F."/>
            <person name="Labrenz M."/>
            <person name="Spormann A.M."/>
            <person name="Op den Camp H."/>
            <person name="Overmann J."/>
            <person name="Amann R."/>
            <person name="Jetten M.S.M."/>
            <person name="Mascher T."/>
            <person name="Medema M.H."/>
            <person name="Devos D.P."/>
            <person name="Kaster A.-K."/>
            <person name="Ovreas L."/>
            <person name="Rohde M."/>
            <person name="Galperin M.Y."/>
            <person name="Jogler C."/>
        </authorList>
    </citation>
    <scope>NUCLEOTIDE SEQUENCE [LARGE SCALE GENOMIC DNA]</scope>
    <source>
        <strain evidence="4 5">Mal4</strain>
    </source>
</reference>
<dbReference type="CDD" id="cd02440">
    <property type="entry name" value="AdoMet_MTases"/>
    <property type="match status" value="1"/>
</dbReference>
<dbReference type="InterPro" id="IPR018391">
    <property type="entry name" value="PQQ_b-propeller_rpt"/>
</dbReference>
<dbReference type="RefSeq" id="WP_145370516.1">
    <property type="nucleotide sequence ID" value="NZ_CP036275.1"/>
</dbReference>
<gene>
    <name evidence="4" type="primary">ycgJ</name>
    <name evidence="4" type="ORF">Mal4_36570</name>
</gene>
<dbReference type="Gene3D" id="2.130.10.10">
    <property type="entry name" value="YVTN repeat-like/Quinoprotein amine dehydrogenase"/>
    <property type="match status" value="2"/>
</dbReference>
<evidence type="ECO:0000259" key="2">
    <source>
        <dbReference type="Pfam" id="PF13360"/>
    </source>
</evidence>
<dbReference type="Proteomes" id="UP000320496">
    <property type="component" value="Chromosome"/>
</dbReference>
<keyword evidence="1" id="KW-0732">Signal</keyword>
<feature type="signal peptide" evidence="1">
    <location>
        <begin position="1"/>
        <end position="29"/>
    </location>
</feature>
<evidence type="ECO:0000256" key="1">
    <source>
        <dbReference type="SAM" id="SignalP"/>
    </source>
</evidence>
<feature type="domain" description="Pyrrolo-quinoline quinone repeat" evidence="2">
    <location>
        <begin position="427"/>
        <end position="657"/>
    </location>
</feature>
<dbReference type="EC" id="2.1.1.-" evidence="4"/>
<dbReference type="SUPFAM" id="SSF50998">
    <property type="entry name" value="Quinoprotein alcohol dehydrogenase-like"/>
    <property type="match status" value="1"/>
</dbReference>
<dbReference type="Pfam" id="PF13360">
    <property type="entry name" value="PQQ_2"/>
    <property type="match status" value="2"/>
</dbReference>
<feature type="domain" description="Methyltransferase" evidence="3">
    <location>
        <begin position="100"/>
        <end position="196"/>
    </location>
</feature>
<keyword evidence="4" id="KW-0489">Methyltransferase</keyword>
<dbReference type="Gene3D" id="3.40.50.150">
    <property type="entry name" value="Vaccinia Virus protein VP39"/>
    <property type="match status" value="1"/>
</dbReference>
<dbReference type="AlphaFoldDB" id="A0A517ZA03"/>
<protein>
    <submittedName>
        <fullName evidence="4">Putative methyltransferase YcgJ</fullName>
        <ecNumber evidence="4">2.1.1.-</ecNumber>
    </submittedName>
</protein>
<feature type="chain" id="PRO_5021907331" evidence="1">
    <location>
        <begin position="30"/>
        <end position="674"/>
    </location>
</feature>
<dbReference type="SUPFAM" id="SSF53335">
    <property type="entry name" value="S-adenosyl-L-methionine-dependent methyltransferases"/>
    <property type="match status" value="1"/>
</dbReference>